<accession>A0A0U1M019</accession>
<evidence type="ECO:0000313" key="1">
    <source>
        <dbReference type="EMBL" id="CRG88772.1"/>
    </source>
</evidence>
<dbReference type="PANTHER" id="PTHR38791:SF5">
    <property type="entry name" value="TRANSCRIPTION FACTOR DBAG-RELATED"/>
    <property type="match status" value="1"/>
</dbReference>
<organism evidence="1 2">
    <name type="scientific">Talaromyces islandicus</name>
    <name type="common">Penicillium islandicum</name>
    <dbReference type="NCBI Taxonomy" id="28573"/>
    <lineage>
        <taxon>Eukaryota</taxon>
        <taxon>Fungi</taxon>
        <taxon>Dikarya</taxon>
        <taxon>Ascomycota</taxon>
        <taxon>Pezizomycotina</taxon>
        <taxon>Eurotiomycetes</taxon>
        <taxon>Eurotiomycetidae</taxon>
        <taxon>Eurotiales</taxon>
        <taxon>Trichocomaceae</taxon>
        <taxon>Talaromyces</taxon>
        <taxon>Talaromyces sect. Islandici</taxon>
    </lineage>
</organism>
<dbReference type="STRING" id="28573.A0A0U1M019"/>
<name>A0A0U1M019_TALIS</name>
<dbReference type="InterPro" id="IPR053175">
    <property type="entry name" value="DHMBA_Reg_Transcription_Factor"/>
</dbReference>
<sequence>MHDDAGGDVVPVEAHQAAFSAADPSSRASRRGRDQVAPYVPLNPFKLDQKFEAACFFFDSFAWIYSGVIQNCDPSGDIPPNTPLATRALTNAITSVGMANISSIQRSQPLRMAAWREYAEALKWTNAAISDRGQATEDATLAAILCLSMFEVCGYWEAVSESMADFVQHTNGALALLALRGDSQLQRQEGLQLFFALRSEVMISCILKRYHFPSELITLSEKATRLPEVCDLRIRHENNLKTIQTDLLSRSFALDSKIAALENTFPPESMYRIVAATPGQSFQVKGSSRIFPLDGSYHIYAHWFLPNMWNNYRYARILTNEIILNQLKLMTVHQDGAKSTVPTQEFKDICYRSCTLTRKLAHDICATVPYMLGLIDDHNKGQTKSAAGKLTLLFPLYVAANVDGPGSVMCDWAQDCLTKLGRGMGIDQALILVDMLWREDSMTAFVDAMREMDNVPMDAGGKYIDIH</sequence>
<reference evidence="1 2" key="1">
    <citation type="submission" date="2015-04" db="EMBL/GenBank/DDBJ databases">
        <authorList>
            <person name="Syromyatnikov M.Y."/>
            <person name="Popov V.N."/>
        </authorList>
    </citation>
    <scope>NUCLEOTIDE SEQUENCE [LARGE SCALE GENOMIC DNA]</scope>
    <source>
        <strain evidence="1">WF-38-12</strain>
    </source>
</reference>
<dbReference type="AlphaFoldDB" id="A0A0U1M019"/>
<keyword evidence="2" id="KW-1185">Reference proteome</keyword>
<dbReference type="OMA" id="SAGCENC"/>
<dbReference type="OrthoDB" id="2991872at2759"/>
<protein>
    <submittedName>
        <fullName evidence="1">Uncharacterized protein</fullName>
    </submittedName>
</protein>
<dbReference type="Pfam" id="PF11951">
    <property type="entry name" value="Fungal_trans_2"/>
    <property type="match status" value="1"/>
</dbReference>
<dbReference type="InterPro" id="IPR021858">
    <property type="entry name" value="Fun_TF"/>
</dbReference>
<dbReference type="PANTHER" id="PTHR38791">
    <property type="entry name" value="ZN(II)2CYS6 TRANSCRIPTION FACTOR (EUROFUNG)-RELATED-RELATED"/>
    <property type="match status" value="1"/>
</dbReference>
<gene>
    <name evidence="1" type="ORF">PISL3812_05806</name>
</gene>
<proteinExistence type="predicted"/>
<evidence type="ECO:0000313" key="2">
    <source>
        <dbReference type="Proteomes" id="UP000054383"/>
    </source>
</evidence>
<dbReference type="EMBL" id="CVMT01000005">
    <property type="protein sequence ID" value="CRG88772.1"/>
    <property type="molecule type" value="Genomic_DNA"/>
</dbReference>
<dbReference type="Proteomes" id="UP000054383">
    <property type="component" value="Unassembled WGS sequence"/>
</dbReference>